<reference evidence="1" key="1">
    <citation type="submission" date="2021-04" db="EMBL/GenBank/DDBJ databases">
        <authorList>
            <person name="Tunstrom K."/>
        </authorList>
    </citation>
    <scope>NUCLEOTIDE SEQUENCE</scope>
</reference>
<organism evidence="1 2">
    <name type="scientific">Parnassius apollo</name>
    <name type="common">Apollo butterfly</name>
    <name type="synonym">Papilio apollo</name>
    <dbReference type="NCBI Taxonomy" id="110799"/>
    <lineage>
        <taxon>Eukaryota</taxon>
        <taxon>Metazoa</taxon>
        <taxon>Ecdysozoa</taxon>
        <taxon>Arthropoda</taxon>
        <taxon>Hexapoda</taxon>
        <taxon>Insecta</taxon>
        <taxon>Pterygota</taxon>
        <taxon>Neoptera</taxon>
        <taxon>Endopterygota</taxon>
        <taxon>Lepidoptera</taxon>
        <taxon>Glossata</taxon>
        <taxon>Ditrysia</taxon>
        <taxon>Papilionoidea</taxon>
        <taxon>Papilionidae</taxon>
        <taxon>Parnassiinae</taxon>
        <taxon>Parnassini</taxon>
        <taxon>Parnassius</taxon>
        <taxon>Parnassius</taxon>
    </lineage>
</organism>
<name>A0A8S3WXC9_PARAO</name>
<dbReference type="Proteomes" id="UP000691718">
    <property type="component" value="Unassembled WGS sequence"/>
</dbReference>
<comment type="caution">
    <text evidence="1">The sequence shown here is derived from an EMBL/GenBank/DDBJ whole genome shotgun (WGS) entry which is preliminary data.</text>
</comment>
<keyword evidence="2" id="KW-1185">Reference proteome</keyword>
<gene>
    <name evidence="1" type="ORF">PAPOLLO_LOCUS10265</name>
</gene>
<evidence type="ECO:0000313" key="2">
    <source>
        <dbReference type="Proteomes" id="UP000691718"/>
    </source>
</evidence>
<dbReference type="AlphaFoldDB" id="A0A8S3WXC9"/>
<dbReference type="EMBL" id="CAJQZP010000737">
    <property type="protein sequence ID" value="CAG4981602.1"/>
    <property type="molecule type" value="Genomic_DNA"/>
</dbReference>
<evidence type="ECO:0000313" key="1">
    <source>
        <dbReference type="EMBL" id="CAG4981602.1"/>
    </source>
</evidence>
<dbReference type="OrthoDB" id="8062159at2759"/>
<sequence>MEVVYKMDKKLNELADLVDFVSEKYDNLVEYQKSTETKIKALVNMNAHLMKCNKALEEPVNELERNTRKNRWN</sequence>
<protein>
    <submittedName>
        <fullName evidence="1">(apollo) hypothetical protein</fullName>
    </submittedName>
</protein>
<accession>A0A8S3WXC9</accession>
<proteinExistence type="predicted"/>